<evidence type="ECO:0000313" key="1">
    <source>
        <dbReference type="EMBL" id="JAD41713.1"/>
    </source>
</evidence>
<reference evidence="1" key="2">
    <citation type="journal article" date="2015" name="Data Brief">
        <title>Shoot transcriptome of the giant reed, Arundo donax.</title>
        <authorList>
            <person name="Barrero R.A."/>
            <person name="Guerrero F.D."/>
            <person name="Moolhuijzen P."/>
            <person name="Goolsby J.A."/>
            <person name="Tidwell J."/>
            <person name="Bellgard S.E."/>
            <person name="Bellgard M.I."/>
        </authorList>
    </citation>
    <scope>NUCLEOTIDE SEQUENCE</scope>
    <source>
        <tissue evidence="1">Shoot tissue taken approximately 20 cm above the soil surface</tissue>
    </source>
</reference>
<proteinExistence type="predicted"/>
<dbReference type="AlphaFoldDB" id="A0A0A8ZVJ9"/>
<reference evidence="1" key="1">
    <citation type="submission" date="2014-09" db="EMBL/GenBank/DDBJ databases">
        <authorList>
            <person name="Magalhaes I.L.F."/>
            <person name="Oliveira U."/>
            <person name="Santos F.R."/>
            <person name="Vidigal T.H.D.A."/>
            <person name="Brescovit A.D."/>
            <person name="Santos A.J."/>
        </authorList>
    </citation>
    <scope>NUCLEOTIDE SEQUENCE</scope>
    <source>
        <tissue evidence="1">Shoot tissue taken approximately 20 cm above the soil surface</tissue>
    </source>
</reference>
<dbReference type="EMBL" id="GBRH01256182">
    <property type="protein sequence ID" value="JAD41713.1"/>
    <property type="molecule type" value="Transcribed_RNA"/>
</dbReference>
<sequence>MHDKLEYKHSEILTKS</sequence>
<accession>A0A0A8ZVJ9</accession>
<name>A0A0A8ZVJ9_ARUDO</name>
<protein>
    <submittedName>
        <fullName evidence="1">Uncharacterized protein</fullName>
    </submittedName>
</protein>
<organism evidence="1">
    <name type="scientific">Arundo donax</name>
    <name type="common">Giant reed</name>
    <name type="synonym">Donax arundinaceus</name>
    <dbReference type="NCBI Taxonomy" id="35708"/>
    <lineage>
        <taxon>Eukaryota</taxon>
        <taxon>Viridiplantae</taxon>
        <taxon>Streptophyta</taxon>
        <taxon>Embryophyta</taxon>
        <taxon>Tracheophyta</taxon>
        <taxon>Spermatophyta</taxon>
        <taxon>Magnoliopsida</taxon>
        <taxon>Liliopsida</taxon>
        <taxon>Poales</taxon>
        <taxon>Poaceae</taxon>
        <taxon>PACMAD clade</taxon>
        <taxon>Arundinoideae</taxon>
        <taxon>Arundineae</taxon>
        <taxon>Arundo</taxon>
    </lineage>
</organism>